<name>A0A0E0EPQ6_9ORYZ</name>
<dbReference type="AlphaFoldDB" id="A0A0E0EPQ6"/>
<dbReference type="GO" id="GO:0006261">
    <property type="term" value="P:DNA-templated DNA replication"/>
    <property type="evidence" value="ECO:0007669"/>
    <property type="project" value="TreeGrafter"/>
</dbReference>
<dbReference type="Proteomes" id="UP000008021">
    <property type="component" value="Chromosome 9"/>
</dbReference>
<reference evidence="1" key="2">
    <citation type="submission" date="2018-05" db="EMBL/GenBank/DDBJ databases">
        <title>OmerRS3 (Oryza meridionalis Reference Sequence Version 3).</title>
        <authorList>
            <person name="Zhang J."/>
            <person name="Kudrna D."/>
            <person name="Lee S."/>
            <person name="Talag J."/>
            <person name="Welchert J."/>
            <person name="Wing R.A."/>
        </authorList>
    </citation>
    <scope>NUCLEOTIDE SEQUENCE [LARGE SCALE GENOMIC DNA]</scope>
    <source>
        <strain evidence="1">cv. OR44</strain>
    </source>
</reference>
<proteinExistence type="predicted"/>
<dbReference type="Gene3D" id="2.130.10.10">
    <property type="entry name" value="YVTN repeat-like/Quinoprotein amine dehydrogenase"/>
    <property type="match status" value="1"/>
</dbReference>
<accession>A0A0E0EPQ6</accession>
<keyword evidence="2" id="KW-1185">Reference proteome</keyword>
<dbReference type="Pfam" id="PF00400">
    <property type="entry name" value="WD40"/>
    <property type="match status" value="2"/>
</dbReference>
<dbReference type="GO" id="GO:0006281">
    <property type="term" value="P:DNA repair"/>
    <property type="evidence" value="ECO:0007669"/>
    <property type="project" value="TreeGrafter"/>
</dbReference>
<dbReference type="GO" id="GO:0000278">
    <property type="term" value="P:mitotic cell cycle"/>
    <property type="evidence" value="ECO:0007669"/>
    <property type="project" value="TreeGrafter"/>
</dbReference>
<dbReference type="InterPro" id="IPR015943">
    <property type="entry name" value="WD40/YVTN_repeat-like_dom_sf"/>
</dbReference>
<dbReference type="PANTHER" id="PTHR19932:SF10">
    <property type="entry name" value="WD REPEAT AND HMG-BOX DNA-BINDING PROTEIN 1"/>
    <property type="match status" value="1"/>
</dbReference>
<dbReference type="InterPro" id="IPR036322">
    <property type="entry name" value="WD40_repeat_dom_sf"/>
</dbReference>
<protein>
    <submittedName>
        <fullName evidence="1">Uncharacterized protein</fullName>
    </submittedName>
</protein>
<sequence>MQQERVRKVAVFCRQPPAQEQCRDKEKKIQNFPPNVLSRAGGRAKTHQNVCNQNPTPRILREGHKAGSPVFCSVAWGQGGQHVVTASAADVAILIHDAAAVAAAGGRSSGSAAAAALSTIRLHKDGVTALAVAPGSGASLASGSIDHSVKFCSFPEGVFQSNIARFTLPIRSLAFNKKGTLLAAAGDDDGIKLIATIDNTISKVLKGHKGSTTQSTMPCAGALMGSSLLFRD</sequence>
<evidence type="ECO:0000313" key="2">
    <source>
        <dbReference type="Proteomes" id="UP000008021"/>
    </source>
</evidence>
<dbReference type="GO" id="GO:0043596">
    <property type="term" value="C:nuclear replication fork"/>
    <property type="evidence" value="ECO:0007669"/>
    <property type="project" value="TreeGrafter"/>
</dbReference>
<dbReference type="InterPro" id="IPR001680">
    <property type="entry name" value="WD40_rpt"/>
</dbReference>
<organism evidence="1">
    <name type="scientific">Oryza meridionalis</name>
    <dbReference type="NCBI Taxonomy" id="40149"/>
    <lineage>
        <taxon>Eukaryota</taxon>
        <taxon>Viridiplantae</taxon>
        <taxon>Streptophyta</taxon>
        <taxon>Embryophyta</taxon>
        <taxon>Tracheophyta</taxon>
        <taxon>Spermatophyta</taxon>
        <taxon>Magnoliopsida</taxon>
        <taxon>Liliopsida</taxon>
        <taxon>Poales</taxon>
        <taxon>Poaceae</taxon>
        <taxon>BOP clade</taxon>
        <taxon>Oryzoideae</taxon>
        <taxon>Oryzeae</taxon>
        <taxon>Oryzinae</taxon>
        <taxon>Oryza</taxon>
    </lineage>
</organism>
<dbReference type="PANTHER" id="PTHR19932">
    <property type="entry name" value="WD REPEAT AND HMG-BOX DNA BINDING PROTEIN"/>
    <property type="match status" value="1"/>
</dbReference>
<evidence type="ECO:0000313" key="1">
    <source>
        <dbReference type="EnsemblPlants" id="OMERI09G01440.3"/>
    </source>
</evidence>
<reference evidence="1" key="1">
    <citation type="submission" date="2015-04" db="UniProtKB">
        <authorList>
            <consortium name="EnsemblPlants"/>
        </authorList>
    </citation>
    <scope>IDENTIFICATION</scope>
</reference>
<dbReference type="GO" id="GO:0003682">
    <property type="term" value="F:chromatin binding"/>
    <property type="evidence" value="ECO:0007669"/>
    <property type="project" value="TreeGrafter"/>
</dbReference>
<dbReference type="HOGENOM" id="CLU_1196510_0_0_1"/>
<dbReference type="SMART" id="SM00320">
    <property type="entry name" value="WD40"/>
    <property type="match status" value="3"/>
</dbReference>
<dbReference type="EnsemblPlants" id="OMERI09G01440.3">
    <property type="protein sequence ID" value="OMERI09G01440.3"/>
    <property type="gene ID" value="OMERI09G01440"/>
</dbReference>
<dbReference type="Gramene" id="OMERI09G01440.3">
    <property type="protein sequence ID" value="OMERI09G01440.3"/>
    <property type="gene ID" value="OMERI09G01440"/>
</dbReference>
<dbReference type="SUPFAM" id="SSF50978">
    <property type="entry name" value="WD40 repeat-like"/>
    <property type="match status" value="1"/>
</dbReference>